<sequence length="507" mass="57239">MLYNLYFHPLSKFPGPWWAAISHGHEFYFDVILYGRFFKQIEKMHEKYATRLTLSLPCPIVRINPREIHINDPDFYDSIYASSAHIRNKDPGHIIFGSAPRALVSTISHSQHRLRRSILSPFFSKASILRVEPLIQAKADRLIARLEEVGEEGRTVDLYIALTAFASDTVSEYAYGVGYTNLEARDFNGYMHETITRLMHTVHVARFFPFLFPILSLLPVGLARRLSPGLGKILEYRAVMARFVARALHEKGGEGKERATLFEALASPSVPEQERTAARIEDEAWVVNLAASETVARALTMLVFFVVKNERVLRTLRGELKPVMQMSECGSTWKQLEALPYLTAVIHESLRLSFGPATRLPRISPDKPVVYKDWVIPPGHPMSSSVWYLNVNPTLYPDPLVFRPERWLEAAAQGARLPLFNFGRGARACLGINLAYAELYLVAASFIHRLCTPPYCIRLLDNPSVEDMMPYRDLVMGASKKGFFGLKIGVVRDGGEESGDEEVGRGE</sequence>
<dbReference type="CDD" id="cd11062">
    <property type="entry name" value="CYP58-like"/>
    <property type="match status" value="1"/>
</dbReference>
<dbReference type="PRINTS" id="PR00463">
    <property type="entry name" value="EP450I"/>
</dbReference>
<dbReference type="PRINTS" id="PR00385">
    <property type="entry name" value="P450"/>
</dbReference>
<evidence type="ECO:0000313" key="10">
    <source>
        <dbReference type="Proteomes" id="UP000799757"/>
    </source>
</evidence>
<dbReference type="InterPro" id="IPR050121">
    <property type="entry name" value="Cytochrome_P450_monoxygenase"/>
</dbReference>
<dbReference type="GO" id="GO:0005506">
    <property type="term" value="F:iron ion binding"/>
    <property type="evidence" value="ECO:0007669"/>
    <property type="project" value="InterPro"/>
</dbReference>
<organism evidence="9 10">
    <name type="scientific">Melanomma pulvis-pyrius CBS 109.77</name>
    <dbReference type="NCBI Taxonomy" id="1314802"/>
    <lineage>
        <taxon>Eukaryota</taxon>
        <taxon>Fungi</taxon>
        <taxon>Dikarya</taxon>
        <taxon>Ascomycota</taxon>
        <taxon>Pezizomycotina</taxon>
        <taxon>Dothideomycetes</taxon>
        <taxon>Pleosporomycetidae</taxon>
        <taxon>Pleosporales</taxon>
        <taxon>Melanommataceae</taxon>
        <taxon>Melanomma</taxon>
    </lineage>
</organism>
<keyword evidence="6 8" id="KW-0503">Monooxygenase</keyword>
<dbReference type="Gene3D" id="1.10.630.10">
    <property type="entry name" value="Cytochrome P450"/>
    <property type="match status" value="1"/>
</dbReference>
<keyword evidence="7 8" id="KW-0349">Heme</keyword>
<evidence type="ECO:0000256" key="8">
    <source>
        <dbReference type="RuleBase" id="RU000461"/>
    </source>
</evidence>
<keyword evidence="10" id="KW-1185">Reference proteome</keyword>
<dbReference type="OrthoDB" id="3945418at2759"/>
<dbReference type="GO" id="GO:0004497">
    <property type="term" value="F:monooxygenase activity"/>
    <property type="evidence" value="ECO:0007669"/>
    <property type="project" value="UniProtKB-KW"/>
</dbReference>
<evidence type="ECO:0000256" key="7">
    <source>
        <dbReference type="PIRSR" id="PIRSR602401-1"/>
    </source>
</evidence>
<dbReference type="InterPro" id="IPR002401">
    <property type="entry name" value="Cyt_P450_E_grp-I"/>
</dbReference>
<dbReference type="Pfam" id="PF00067">
    <property type="entry name" value="p450"/>
    <property type="match status" value="1"/>
</dbReference>
<feature type="binding site" description="axial binding residue" evidence="7">
    <location>
        <position position="429"/>
    </location>
    <ligand>
        <name>heme</name>
        <dbReference type="ChEBI" id="CHEBI:30413"/>
    </ligand>
    <ligandPart>
        <name>Fe</name>
        <dbReference type="ChEBI" id="CHEBI:18248"/>
    </ligandPart>
</feature>
<evidence type="ECO:0000256" key="3">
    <source>
        <dbReference type="ARBA" id="ARBA00022723"/>
    </source>
</evidence>
<comment type="similarity">
    <text evidence="2 8">Belongs to the cytochrome P450 family.</text>
</comment>
<proteinExistence type="inferred from homology"/>
<evidence type="ECO:0000313" key="9">
    <source>
        <dbReference type="EMBL" id="KAF2785828.1"/>
    </source>
</evidence>
<dbReference type="PANTHER" id="PTHR24305">
    <property type="entry name" value="CYTOCHROME P450"/>
    <property type="match status" value="1"/>
</dbReference>
<evidence type="ECO:0000256" key="6">
    <source>
        <dbReference type="ARBA" id="ARBA00023033"/>
    </source>
</evidence>
<dbReference type="GO" id="GO:0016705">
    <property type="term" value="F:oxidoreductase activity, acting on paired donors, with incorporation or reduction of molecular oxygen"/>
    <property type="evidence" value="ECO:0007669"/>
    <property type="project" value="InterPro"/>
</dbReference>
<reference evidence="9" key="1">
    <citation type="journal article" date="2020" name="Stud. Mycol.">
        <title>101 Dothideomycetes genomes: a test case for predicting lifestyles and emergence of pathogens.</title>
        <authorList>
            <person name="Haridas S."/>
            <person name="Albert R."/>
            <person name="Binder M."/>
            <person name="Bloem J."/>
            <person name="Labutti K."/>
            <person name="Salamov A."/>
            <person name="Andreopoulos B."/>
            <person name="Baker S."/>
            <person name="Barry K."/>
            <person name="Bills G."/>
            <person name="Bluhm B."/>
            <person name="Cannon C."/>
            <person name="Castanera R."/>
            <person name="Culley D."/>
            <person name="Daum C."/>
            <person name="Ezra D."/>
            <person name="Gonzalez J."/>
            <person name="Henrissat B."/>
            <person name="Kuo A."/>
            <person name="Liang C."/>
            <person name="Lipzen A."/>
            <person name="Lutzoni F."/>
            <person name="Magnuson J."/>
            <person name="Mondo S."/>
            <person name="Nolan M."/>
            <person name="Ohm R."/>
            <person name="Pangilinan J."/>
            <person name="Park H.-J."/>
            <person name="Ramirez L."/>
            <person name="Alfaro M."/>
            <person name="Sun H."/>
            <person name="Tritt A."/>
            <person name="Yoshinaga Y."/>
            <person name="Zwiers L.-H."/>
            <person name="Turgeon B."/>
            <person name="Goodwin S."/>
            <person name="Spatafora J."/>
            <person name="Crous P."/>
            <person name="Grigoriev I."/>
        </authorList>
    </citation>
    <scope>NUCLEOTIDE SEQUENCE</scope>
    <source>
        <strain evidence="9">CBS 109.77</strain>
    </source>
</reference>
<dbReference type="InterPro" id="IPR001128">
    <property type="entry name" value="Cyt_P450"/>
</dbReference>
<evidence type="ECO:0000256" key="5">
    <source>
        <dbReference type="ARBA" id="ARBA00023004"/>
    </source>
</evidence>
<dbReference type="AlphaFoldDB" id="A0A6A6WPH0"/>
<dbReference type="EMBL" id="MU002652">
    <property type="protein sequence ID" value="KAF2785828.1"/>
    <property type="molecule type" value="Genomic_DNA"/>
</dbReference>
<dbReference type="Proteomes" id="UP000799757">
    <property type="component" value="Unassembled WGS sequence"/>
</dbReference>
<dbReference type="PANTHER" id="PTHR24305:SF157">
    <property type="entry name" value="N-ACETYLTRYPTOPHAN 6-HYDROXYLASE IVOC-RELATED"/>
    <property type="match status" value="1"/>
</dbReference>
<dbReference type="InterPro" id="IPR017972">
    <property type="entry name" value="Cyt_P450_CS"/>
</dbReference>
<dbReference type="GO" id="GO:0020037">
    <property type="term" value="F:heme binding"/>
    <property type="evidence" value="ECO:0007669"/>
    <property type="project" value="InterPro"/>
</dbReference>
<dbReference type="PROSITE" id="PS00086">
    <property type="entry name" value="CYTOCHROME_P450"/>
    <property type="match status" value="1"/>
</dbReference>
<keyword evidence="3 7" id="KW-0479">Metal-binding</keyword>
<dbReference type="InterPro" id="IPR036396">
    <property type="entry name" value="Cyt_P450_sf"/>
</dbReference>
<name>A0A6A6WPH0_9PLEO</name>
<evidence type="ECO:0000256" key="1">
    <source>
        <dbReference type="ARBA" id="ARBA00001971"/>
    </source>
</evidence>
<keyword evidence="5 7" id="KW-0408">Iron</keyword>
<gene>
    <name evidence="9" type="ORF">K505DRAFT_412258</name>
</gene>
<comment type="cofactor">
    <cofactor evidence="1 7">
        <name>heme</name>
        <dbReference type="ChEBI" id="CHEBI:30413"/>
    </cofactor>
</comment>
<protein>
    <submittedName>
        <fullName evidence="9">Cytochrome P450</fullName>
    </submittedName>
</protein>
<evidence type="ECO:0000256" key="2">
    <source>
        <dbReference type="ARBA" id="ARBA00010617"/>
    </source>
</evidence>
<accession>A0A6A6WPH0</accession>
<dbReference type="SUPFAM" id="SSF48264">
    <property type="entry name" value="Cytochrome P450"/>
    <property type="match status" value="1"/>
</dbReference>
<evidence type="ECO:0000256" key="4">
    <source>
        <dbReference type="ARBA" id="ARBA00023002"/>
    </source>
</evidence>
<keyword evidence="4 8" id="KW-0560">Oxidoreductase</keyword>